<dbReference type="Pfam" id="PF03635">
    <property type="entry name" value="Vps35"/>
    <property type="match status" value="1"/>
</dbReference>
<keyword evidence="11" id="KW-0472">Membrane</keyword>
<dbReference type="EMBL" id="JBEDUW010000001">
    <property type="protein sequence ID" value="KAK9948376.1"/>
    <property type="molecule type" value="Genomic_DNA"/>
</dbReference>
<evidence type="ECO:0000256" key="9">
    <source>
        <dbReference type="ARBA" id="ARBA00022927"/>
    </source>
</evidence>
<organism evidence="13 14">
    <name type="scientific">Rubus argutus</name>
    <name type="common">Southern blackberry</name>
    <dbReference type="NCBI Taxonomy" id="59490"/>
    <lineage>
        <taxon>Eukaryota</taxon>
        <taxon>Viridiplantae</taxon>
        <taxon>Streptophyta</taxon>
        <taxon>Embryophyta</taxon>
        <taxon>Tracheophyta</taxon>
        <taxon>Spermatophyta</taxon>
        <taxon>Magnoliopsida</taxon>
        <taxon>eudicotyledons</taxon>
        <taxon>Gunneridae</taxon>
        <taxon>Pentapetalae</taxon>
        <taxon>rosids</taxon>
        <taxon>fabids</taxon>
        <taxon>Rosales</taxon>
        <taxon>Rosaceae</taxon>
        <taxon>Rosoideae</taxon>
        <taxon>Rosoideae incertae sedis</taxon>
        <taxon>Rubus</taxon>
    </lineage>
</organism>
<keyword evidence="8" id="KW-0967">Endosome</keyword>
<keyword evidence="7" id="KW-0963">Cytoplasm</keyword>
<dbReference type="GO" id="GO:0005829">
    <property type="term" value="C:cytosol"/>
    <property type="evidence" value="ECO:0007669"/>
    <property type="project" value="GOC"/>
</dbReference>
<keyword evidence="6 12" id="KW-0813">Transport</keyword>
<evidence type="ECO:0000256" key="4">
    <source>
        <dbReference type="ARBA" id="ARBA00004546"/>
    </source>
</evidence>
<protein>
    <recommendedName>
        <fullName evidence="12">Vacuolar protein sorting-associated protein 35</fullName>
    </recommendedName>
</protein>
<comment type="similarity">
    <text evidence="5 12">Belongs to the VPS35 family.</text>
</comment>
<evidence type="ECO:0000256" key="11">
    <source>
        <dbReference type="ARBA" id="ARBA00023136"/>
    </source>
</evidence>
<evidence type="ECO:0000256" key="7">
    <source>
        <dbReference type="ARBA" id="ARBA00022490"/>
    </source>
</evidence>
<dbReference type="GO" id="GO:0010008">
    <property type="term" value="C:endosome membrane"/>
    <property type="evidence" value="ECO:0007669"/>
    <property type="project" value="UniProtKB-SubCell"/>
</dbReference>
<dbReference type="GO" id="GO:0006886">
    <property type="term" value="P:intracellular protein transport"/>
    <property type="evidence" value="ECO:0007669"/>
    <property type="project" value="TreeGrafter"/>
</dbReference>
<keyword evidence="14" id="KW-1185">Reference proteome</keyword>
<name>A0AAW1YGM8_RUBAR</name>
<dbReference type="PANTHER" id="PTHR11099">
    <property type="entry name" value="VACUOLAR SORTING PROTEIN 35"/>
    <property type="match status" value="1"/>
</dbReference>
<keyword evidence="10" id="KW-0333">Golgi apparatus</keyword>
<dbReference type="FunFam" id="1.25.40.660:FF:000003">
    <property type="entry name" value="Vacuolar protein sorting-associated protein 35"/>
    <property type="match status" value="1"/>
</dbReference>
<dbReference type="GO" id="GO:0030906">
    <property type="term" value="C:retromer, cargo-selective complex"/>
    <property type="evidence" value="ECO:0007669"/>
    <property type="project" value="InterPro"/>
</dbReference>
<gene>
    <name evidence="13" type="ORF">M0R45_003956</name>
</gene>
<dbReference type="GO" id="GO:0005770">
    <property type="term" value="C:late endosome"/>
    <property type="evidence" value="ECO:0007669"/>
    <property type="project" value="TreeGrafter"/>
</dbReference>
<evidence type="ECO:0000256" key="3">
    <source>
        <dbReference type="ARBA" id="ARBA00004496"/>
    </source>
</evidence>
<evidence type="ECO:0000313" key="13">
    <source>
        <dbReference type="EMBL" id="KAK9948376.1"/>
    </source>
</evidence>
<dbReference type="InterPro" id="IPR005378">
    <property type="entry name" value="Vps35"/>
</dbReference>
<dbReference type="InterPro" id="IPR042491">
    <property type="entry name" value="Vps35_C"/>
</dbReference>
<comment type="caution">
    <text evidence="13">The sequence shown here is derived from an EMBL/GenBank/DDBJ whole genome shotgun (WGS) entry which is preliminary data.</text>
</comment>
<evidence type="ECO:0000256" key="5">
    <source>
        <dbReference type="ARBA" id="ARBA00006536"/>
    </source>
</evidence>
<dbReference type="AlphaFoldDB" id="A0AAW1YGM8"/>
<dbReference type="Gene3D" id="1.25.40.660">
    <property type="entry name" value="Vacuolar protein sorting-associated protein 35, helical subcomplex Vps35-C"/>
    <property type="match status" value="1"/>
</dbReference>
<comment type="function">
    <text evidence="12">Plays a role in vesicular protein sorting.</text>
</comment>
<proteinExistence type="inferred from homology"/>
<keyword evidence="9 12" id="KW-0653">Protein transport</keyword>
<comment type="subcellular location">
    <subcellularLocation>
        <location evidence="3">Cytoplasm</location>
    </subcellularLocation>
    <subcellularLocation>
        <location evidence="1">Endosome membrane</location>
        <topology evidence="1">Peripheral membrane protein</topology>
        <orientation evidence="1">Cytoplasmic side</orientation>
    </subcellularLocation>
    <subcellularLocation>
        <location evidence="4">Golgi apparatus</location>
        <location evidence="4">trans-Golgi network membrane</location>
        <topology evidence="4">Peripheral membrane protein</topology>
        <orientation evidence="4">Cytoplasmic side</orientation>
    </subcellularLocation>
    <subcellularLocation>
        <location evidence="2">Prevacuolar compartment membrane</location>
        <topology evidence="2">Peripheral membrane protein</topology>
        <orientation evidence="2">Cytoplasmic side</orientation>
    </subcellularLocation>
</comment>
<dbReference type="PIRSF" id="PIRSF009375">
    <property type="entry name" value="Retromer_Vps35"/>
    <property type="match status" value="1"/>
</dbReference>
<dbReference type="PANTHER" id="PTHR11099:SF0">
    <property type="entry name" value="VACUOLAR PROTEIN SORTING-ASSOCIATED PROTEIN 35"/>
    <property type="match status" value="1"/>
</dbReference>
<evidence type="ECO:0000256" key="12">
    <source>
        <dbReference type="PIRNR" id="PIRNR009375"/>
    </source>
</evidence>
<evidence type="ECO:0000256" key="8">
    <source>
        <dbReference type="ARBA" id="ARBA00022753"/>
    </source>
</evidence>
<dbReference type="Proteomes" id="UP001457282">
    <property type="component" value="Unassembled WGS sequence"/>
</dbReference>
<dbReference type="GO" id="GO:0042147">
    <property type="term" value="P:retrograde transport, endosome to Golgi"/>
    <property type="evidence" value="ECO:0007669"/>
    <property type="project" value="InterPro"/>
</dbReference>
<evidence type="ECO:0000256" key="2">
    <source>
        <dbReference type="ARBA" id="ARBA00004179"/>
    </source>
</evidence>
<accession>A0AAW1YGM8</accession>
<evidence type="ECO:0000256" key="1">
    <source>
        <dbReference type="ARBA" id="ARBA00004125"/>
    </source>
</evidence>
<reference evidence="13 14" key="1">
    <citation type="journal article" date="2023" name="G3 (Bethesda)">
        <title>A chromosome-length genome assembly and annotation of blackberry (Rubus argutus, cv. 'Hillquist').</title>
        <authorList>
            <person name="Bruna T."/>
            <person name="Aryal R."/>
            <person name="Dudchenko O."/>
            <person name="Sargent D.J."/>
            <person name="Mead D."/>
            <person name="Buti M."/>
            <person name="Cavallini A."/>
            <person name="Hytonen T."/>
            <person name="Andres J."/>
            <person name="Pham M."/>
            <person name="Weisz D."/>
            <person name="Mascagni F."/>
            <person name="Usai G."/>
            <person name="Natali L."/>
            <person name="Bassil N."/>
            <person name="Fernandez G.E."/>
            <person name="Lomsadze A."/>
            <person name="Armour M."/>
            <person name="Olukolu B."/>
            <person name="Poorten T."/>
            <person name="Britton C."/>
            <person name="Davik J."/>
            <person name="Ashrafi H."/>
            <person name="Aiden E.L."/>
            <person name="Borodovsky M."/>
            <person name="Worthington M."/>
        </authorList>
    </citation>
    <scope>NUCLEOTIDE SEQUENCE [LARGE SCALE GENOMIC DNA]</scope>
    <source>
        <strain evidence="13">PI 553951</strain>
    </source>
</reference>
<evidence type="ECO:0000256" key="10">
    <source>
        <dbReference type="ARBA" id="ARBA00023034"/>
    </source>
</evidence>
<evidence type="ECO:0000313" key="14">
    <source>
        <dbReference type="Proteomes" id="UP001457282"/>
    </source>
</evidence>
<dbReference type="GO" id="GO:0005794">
    <property type="term" value="C:Golgi apparatus"/>
    <property type="evidence" value="ECO:0007669"/>
    <property type="project" value="UniProtKB-SubCell"/>
</dbReference>
<sequence>MISDGVEDEEKYLAAGIAGLQQNAFYMHRALDSNNLRDALKYSAQMLSELRTSKLSPHKYYELYMRAFDELRKLEMFFKEEARRGCSIIDLYELVQHAGNILPRLYLLCTVGSVYIKSKEAPAKDVLKDLVEMSRGIQNPVRGLFLRSYLSQVSRDKLPDIGSEYEGDADTVRDAVEFVLQNFTEMNKLWVRMQHQGPAREKEKREKERSELRDLVGKNLHVLSQIEGVDLDLYKDTVLPRVLEQVVNCKDELAQFYLMDCIIQVFPDEYHLQTLDILLGACPQLQPSVDIKTVLSQLMERLSNYAASSIEVLPEFLQVEAFSKLSNAIGKVIEAHIDMPIIGVVTLYSSLLKFTLHVHPDRLDYADQVLGSFVKKLSGKGKIEDSRATKQVVALLSAPLEKYNDIVTALKLSNYPCVMDFLDTGTNKVMATVIIQSIMKNTTHILTSEKVEALFELIKGLIEDLDGTLHDEVDEDDFKEEQNSVSRLIQMFHNEDPEEMFKIICTVRKHIMSGGPKRLSFTVPPLIFSSLKLVRQLQGGHEDKENPFGEEASITPKKIFQLLAQTIEALLNVPAPELALRLYLQCAEAANDCDLEPVAYEFFTQAYILYEEEISDSKAQVTAIHLIIGTLQRMHVFGVENRDTLTHKATGYSAKLLKKPDQCRAVYACSHLFWVDDQENMKDGERVLICLKRALRIANAAQQMANATRGSTGSATLFVEILNKYLYFFEKGNPQITVASVQSLIELITTEMQSDSTSAEPATNAFFASTLRYIQFQKQKGGVVGEKYEQIKV</sequence>
<evidence type="ECO:0000256" key="6">
    <source>
        <dbReference type="ARBA" id="ARBA00022448"/>
    </source>
</evidence>